<gene>
    <name evidence="2" type="ORF">ABC765_08360</name>
</gene>
<protein>
    <submittedName>
        <fullName evidence="2">BppU family phage baseplate upper protein</fullName>
    </submittedName>
</protein>
<accession>A0AAU7C1Q6</accession>
<dbReference type="InterPro" id="IPR018913">
    <property type="entry name" value="BppU_N"/>
</dbReference>
<sequence length="345" mass="36951">MASTTYAGHTYTQVDTTFNGDVAVKIDELSGRQGDNMRPVYLQLVQTSGGVTTPWNLSNRSVELGGKDYQGRVKLTNTATVTNAAKGMILLSVPGAFYQTVGDYQSAYLRIMQGSTVVSTINVAFTVYQDGLAMTTGDSVTYIGQISQLVAQANALVEPLTTKINSASSAADAVSTAVKAYQTQVESTGVAKTGSNNTFTGTQTFDQINASSIGGDAWGKIQALVNSKFSNTGTSSKGIEYVNGASGDLTKQLVQIGPIHMLAISGGMRTPRALKPWGDRVEVVKFTDLDGVQNPMMMMRETPADLGITLWNQMNGSTMSIQNITQGGQTANANWYFQFNQMFIW</sequence>
<proteinExistence type="predicted"/>
<dbReference type="Pfam" id="PF10651">
    <property type="entry name" value="BppU_N"/>
    <property type="match status" value="1"/>
</dbReference>
<dbReference type="KEGG" id="lalo:ABC765_08360"/>
<dbReference type="EMBL" id="CP154878">
    <property type="protein sequence ID" value="XBG95068.1"/>
    <property type="molecule type" value="Genomic_DNA"/>
</dbReference>
<reference evidence="2" key="1">
    <citation type="submission" date="2024-04" db="EMBL/GenBank/DDBJ databases">
        <title>Limosilactobacillus allomucosae sp. nov., a novel species isolated from wild boar faecal samples as a potential probiotics for domestic pigs.</title>
        <authorList>
            <person name="Chen B."/>
        </authorList>
    </citation>
    <scope>NUCLEOTIDE SEQUENCE</scope>
    <source>
        <strain evidence="2">WILCCON 0051</strain>
    </source>
</reference>
<dbReference type="RefSeq" id="WP_347980195.1">
    <property type="nucleotide sequence ID" value="NZ_CP154878.1"/>
</dbReference>
<name>A0AAU7C1Q6_9LACO</name>
<evidence type="ECO:0000313" key="2">
    <source>
        <dbReference type="EMBL" id="XBG95068.1"/>
    </source>
</evidence>
<dbReference type="AlphaFoldDB" id="A0AAU7C1Q6"/>
<dbReference type="Gene3D" id="2.60.40.3350">
    <property type="match status" value="1"/>
</dbReference>
<evidence type="ECO:0000259" key="1">
    <source>
        <dbReference type="Pfam" id="PF10651"/>
    </source>
</evidence>
<organism evidence="2">
    <name type="scientific">Limosilactobacillus allomucosae</name>
    <dbReference type="NCBI Taxonomy" id="3142938"/>
    <lineage>
        <taxon>Bacteria</taxon>
        <taxon>Bacillati</taxon>
        <taxon>Bacillota</taxon>
        <taxon>Bacilli</taxon>
        <taxon>Lactobacillales</taxon>
        <taxon>Lactobacillaceae</taxon>
        <taxon>Limosilactobacillus</taxon>
    </lineage>
</organism>
<feature type="domain" description="BppU N-terminal" evidence="1">
    <location>
        <begin position="53"/>
        <end position="154"/>
    </location>
</feature>